<evidence type="ECO:0000259" key="1">
    <source>
        <dbReference type="Pfam" id="PF05430"/>
    </source>
</evidence>
<proteinExistence type="predicted"/>
<name>A0A418M861_9BACT</name>
<dbReference type="InterPro" id="IPR029063">
    <property type="entry name" value="SAM-dependent_MTases_sf"/>
</dbReference>
<dbReference type="EMBL" id="QXED01000004">
    <property type="protein sequence ID" value="RIV22215.1"/>
    <property type="molecule type" value="Genomic_DNA"/>
</dbReference>
<dbReference type="Proteomes" id="UP000283523">
    <property type="component" value="Unassembled WGS sequence"/>
</dbReference>
<keyword evidence="3" id="KW-1185">Reference proteome</keyword>
<dbReference type="GO" id="GO:0004808">
    <property type="term" value="F:tRNA (5-methylaminomethyl-2-thiouridylate)(34)-methyltransferase activity"/>
    <property type="evidence" value="ECO:0007669"/>
    <property type="project" value="InterPro"/>
</dbReference>
<dbReference type="SUPFAM" id="SSF53335">
    <property type="entry name" value="S-adenosyl-L-methionine-dependent methyltransferases"/>
    <property type="match status" value="1"/>
</dbReference>
<reference evidence="2 3" key="1">
    <citation type="submission" date="2018-08" db="EMBL/GenBank/DDBJ databases">
        <title>Fibrisoma montanum sp. nov., isolated from Danxia mountain soil.</title>
        <authorList>
            <person name="Huang Y."/>
        </authorList>
    </citation>
    <scope>NUCLEOTIDE SEQUENCE [LARGE SCALE GENOMIC DNA]</scope>
    <source>
        <strain evidence="2 3">HYT19</strain>
    </source>
</reference>
<gene>
    <name evidence="2" type="ORF">DYU11_14350</name>
</gene>
<dbReference type="Pfam" id="PF05430">
    <property type="entry name" value="Methyltransf_30"/>
    <property type="match status" value="1"/>
</dbReference>
<evidence type="ECO:0000313" key="2">
    <source>
        <dbReference type="EMBL" id="RIV22215.1"/>
    </source>
</evidence>
<dbReference type="Gene3D" id="3.40.50.150">
    <property type="entry name" value="Vaccinia Virus protein VP39"/>
    <property type="match status" value="1"/>
</dbReference>
<dbReference type="OrthoDB" id="9786494at2"/>
<comment type="caution">
    <text evidence="2">The sequence shown here is derived from an EMBL/GenBank/DDBJ whole genome shotgun (WGS) entry which is preliminary data.</text>
</comment>
<organism evidence="2 3">
    <name type="scientific">Fibrisoma montanum</name>
    <dbReference type="NCBI Taxonomy" id="2305895"/>
    <lineage>
        <taxon>Bacteria</taxon>
        <taxon>Pseudomonadati</taxon>
        <taxon>Bacteroidota</taxon>
        <taxon>Cytophagia</taxon>
        <taxon>Cytophagales</taxon>
        <taxon>Spirosomataceae</taxon>
        <taxon>Fibrisoma</taxon>
    </lineage>
</organism>
<protein>
    <recommendedName>
        <fullName evidence="1">MnmC-like methyltransferase domain-containing protein</fullName>
    </recommendedName>
</protein>
<dbReference type="RefSeq" id="WP_119668399.1">
    <property type="nucleotide sequence ID" value="NZ_QXED01000004.1"/>
</dbReference>
<accession>A0A418M861</accession>
<dbReference type="InterPro" id="IPR008471">
    <property type="entry name" value="MnmC-like_methylTransf"/>
</dbReference>
<dbReference type="PANTHER" id="PTHR39963:SF1">
    <property type="entry name" value="MNMC-LIKE METHYLTRANSFERASE DOMAIN-CONTAINING PROTEIN"/>
    <property type="match status" value="1"/>
</dbReference>
<feature type="domain" description="MnmC-like methyltransferase" evidence="1">
    <location>
        <begin position="138"/>
        <end position="222"/>
    </location>
</feature>
<dbReference type="AlphaFoldDB" id="A0A418M861"/>
<dbReference type="InterPro" id="IPR047785">
    <property type="entry name" value="tRNA_MNMC2"/>
</dbReference>
<evidence type="ECO:0000313" key="3">
    <source>
        <dbReference type="Proteomes" id="UP000283523"/>
    </source>
</evidence>
<dbReference type="GO" id="GO:0016645">
    <property type="term" value="F:oxidoreductase activity, acting on the CH-NH group of donors"/>
    <property type="evidence" value="ECO:0007669"/>
    <property type="project" value="InterPro"/>
</dbReference>
<dbReference type="PANTHER" id="PTHR39963">
    <property type="entry name" value="SLL0983 PROTEIN"/>
    <property type="match status" value="1"/>
</dbReference>
<sequence>MKVSTRLVLTADGSHSIYSEETRQHYHSIHGAWQESRRVFIELGLQEAFGRFSDEPIRSFEMGFGTGLNALLTAQEAEQRQRYVHHTAIEAYPVPLDEAHQLNFDQLLGTNYLHQLHEADWNQIVQIHPFFSLIKVHGMLQEFQTVDRFHLIYFDAFAPEAQPELWTETVFRQMADILLPGGMLTTYCSKGYVQRNLKAVGFHVEKHSGPAYKREVIRAVKPA</sequence>
<dbReference type="NCBIfam" id="NF033855">
    <property type="entry name" value="tRNA_MNMC2"/>
    <property type="match status" value="1"/>
</dbReference>